<evidence type="ECO:0000256" key="2">
    <source>
        <dbReference type="ARBA" id="ARBA00023125"/>
    </source>
</evidence>
<feature type="domain" description="HTH tetR-type" evidence="5">
    <location>
        <begin position="7"/>
        <end position="67"/>
    </location>
</feature>
<dbReference type="Proteomes" id="UP000198282">
    <property type="component" value="Unassembled WGS sequence"/>
</dbReference>
<gene>
    <name evidence="6" type="ORF">SAMN05216276_100190</name>
</gene>
<dbReference type="EMBL" id="FZOD01000001">
    <property type="protein sequence ID" value="SNR89903.1"/>
    <property type="molecule type" value="Genomic_DNA"/>
</dbReference>
<evidence type="ECO:0000256" key="1">
    <source>
        <dbReference type="ARBA" id="ARBA00023015"/>
    </source>
</evidence>
<dbReference type="InterPro" id="IPR036271">
    <property type="entry name" value="Tet_transcr_reg_TetR-rel_C_sf"/>
</dbReference>
<dbReference type="GO" id="GO:0003677">
    <property type="term" value="F:DNA binding"/>
    <property type="evidence" value="ECO:0007669"/>
    <property type="project" value="UniProtKB-UniRule"/>
</dbReference>
<dbReference type="Pfam" id="PF00440">
    <property type="entry name" value="TetR_N"/>
    <property type="match status" value="1"/>
</dbReference>
<dbReference type="PANTHER" id="PTHR47506">
    <property type="entry name" value="TRANSCRIPTIONAL REGULATORY PROTEIN"/>
    <property type="match status" value="1"/>
</dbReference>
<feature type="DNA-binding region" description="H-T-H motif" evidence="4">
    <location>
        <begin position="30"/>
        <end position="49"/>
    </location>
</feature>
<keyword evidence="2 4" id="KW-0238">DNA-binding</keyword>
<dbReference type="RefSeq" id="WP_089205111.1">
    <property type="nucleotide sequence ID" value="NZ_FZOD01000001.1"/>
</dbReference>
<dbReference type="Gene3D" id="1.10.357.10">
    <property type="entry name" value="Tetracycline Repressor, domain 2"/>
    <property type="match status" value="1"/>
</dbReference>
<evidence type="ECO:0000256" key="3">
    <source>
        <dbReference type="ARBA" id="ARBA00023163"/>
    </source>
</evidence>
<dbReference type="PRINTS" id="PR00455">
    <property type="entry name" value="HTHTETR"/>
</dbReference>
<dbReference type="InterPro" id="IPR009057">
    <property type="entry name" value="Homeodomain-like_sf"/>
</dbReference>
<keyword evidence="3" id="KW-0804">Transcription</keyword>
<sequence length="192" mass="20804">MTSTAKTSPRERLIQAATELFYLEGFATTGVQKLCQTAGVSKRSMYQLFETKDELLAEVLARSGPANFALFLDRSTDGAPRRRILHVFEQMEKLVAAAQYFGCPFVNASIELKDPAHPASEIARQGKQQLTDYFAEQAKLGGAADPATLAIQLTMLFDGLSARVMMYPGNLDGVGIRTAVVLLDANGLPSDA</sequence>
<reference evidence="6 7" key="1">
    <citation type="submission" date="2017-06" db="EMBL/GenBank/DDBJ databases">
        <authorList>
            <person name="Kim H.J."/>
            <person name="Triplett B.A."/>
        </authorList>
    </citation>
    <scope>NUCLEOTIDE SEQUENCE [LARGE SCALE GENOMIC DNA]</scope>
    <source>
        <strain evidence="6 7">CGMCC 4.2132</strain>
    </source>
</reference>
<name>A0A239A4S9_9ACTN</name>
<organism evidence="6 7">
    <name type="scientific">Streptosporangium subroseum</name>
    <dbReference type="NCBI Taxonomy" id="106412"/>
    <lineage>
        <taxon>Bacteria</taxon>
        <taxon>Bacillati</taxon>
        <taxon>Actinomycetota</taxon>
        <taxon>Actinomycetes</taxon>
        <taxon>Streptosporangiales</taxon>
        <taxon>Streptosporangiaceae</taxon>
        <taxon>Streptosporangium</taxon>
    </lineage>
</organism>
<evidence type="ECO:0000313" key="7">
    <source>
        <dbReference type="Proteomes" id="UP000198282"/>
    </source>
</evidence>
<dbReference type="InterPro" id="IPR001647">
    <property type="entry name" value="HTH_TetR"/>
</dbReference>
<dbReference type="AlphaFoldDB" id="A0A239A4S9"/>
<keyword evidence="1" id="KW-0805">Transcription regulation</keyword>
<accession>A0A239A4S9</accession>
<dbReference type="SUPFAM" id="SSF48498">
    <property type="entry name" value="Tetracyclin repressor-like, C-terminal domain"/>
    <property type="match status" value="1"/>
</dbReference>
<evidence type="ECO:0000259" key="5">
    <source>
        <dbReference type="PROSITE" id="PS50977"/>
    </source>
</evidence>
<evidence type="ECO:0000256" key="4">
    <source>
        <dbReference type="PROSITE-ProRule" id="PRU00335"/>
    </source>
</evidence>
<keyword evidence="7" id="KW-1185">Reference proteome</keyword>
<protein>
    <submittedName>
        <fullName evidence="6">Transcriptional regulator, TetR family</fullName>
    </submittedName>
</protein>
<dbReference type="SUPFAM" id="SSF46689">
    <property type="entry name" value="Homeodomain-like"/>
    <property type="match status" value="1"/>
</dbReference>
<proteinExistence type="predicted"/>
<dbReference type="OrthoDB" id="4214267at2"/>
<evidence type="ECO:0000313" key="6">
    <source>
        <dbReference type="EMBL" id="SNR89903.1"/>
    </source>
</evidence>
<dbReference type="PROSITE" id="PS50977">
    <property type="entry name" value="HTH_TETR_2"/>
    <property type="match status" value="1"/>
</dbReference>
<dbReference type="PANTHER" id="PTHR47506:SF1">
    <property type="entry name" value="HTH-TYPE TRANSCRIPTIONAL REGULATOR YJDC"/>
    <property type="match status" value="1"/>
</dbReference>